<dbReference type="PANTHER" id="PTHR43080">
    <property type="entry name" value="CBS DOMAIN-CONTAINING PROTEIN CBSX3, MITOCHONDRIAL"/>
    <property type="match status" value="1"/>
</dbReference>
<feature type="domain" description="CBS" evidence="4">
    <location>
        <begin position="148"/>
        <end position="206"/>
    </location>
</feature>
<keyword evidence="6" id="KW-1185">Reference proteome</keyword>
<dbReference type="PROSITE" id="PS50042">
    <property type="entry name" value="CNMP_BINDING_3"/>
    <property type="match status" value="1"/>
</dbReference>
<organism evidence="5 6">
    <name type="scientific">Roseivivax marinus</name>
    <dbReference type="NCBI Taxonomy" id="1379903"/>
    <lineage>
        <taxon>Bacteria</taxon>
        <taxon>Pseudomonadati</taxon>
        <taxon>Pseudomonadota</taxon>
        <taxon>Alphaproteobacteria</taxon>
        <taxon>Rhodobacterales</taxon>
        <taxon>Roseobacteraceae</taxon>
        <taxon>Roseivivax</taxon>
    </lineage>
</organism>
<accession>W4HNX2</accession>
<dbReference type="Pfam" id="PF10335">
    <property type="entry name" value="DUF294_C"/>
    <property type="match status" value="1"/>
</dbReference>
<dbReference type="Proteomes" id="UP000019063">
    <property type="component" value="Unassembled WGS sequence"/>
</dbReference>
<dbReference type="EMBL" id="AQQW01000001">
    <property type="protein sequence ID" value="ETW14437.1"/>
    <property type="molecule type" value="Genomic_DNA"/>
</dbReference>
<dbReference type="InterPro" id="IPR000595">
    <property type="entry name" value="cNMP-bd_dom"/>
</dbReference>
<evidence type="ECO:0000259" key="3">
    <source>
        <dbReference type="PROSITE" id="PS50042"/>
    </source>
</evidence>
<dbReference type="SMART" id="SM00116">
    <property type="entry name" value="CBS"/>
    <property type="match status" value="2"/>
</dbReference>
<dbReference type="Gene3D" id="2.60.120.10">
    <property type="entry name" value="Jelly Rolls"/>
    <property type="match status" value="1"/>
</dbReference>
<dbReference type="GO" id="GO:0008773">
    <property type="term" value="F:[protein-PII] uridylyltransferase activity"/>
    <property type="evidence" value="ECO:0007669"/>
    <property type="project" value="InterPro"/>
</dbReference>
<reference evidence="5 6" key="1">
    <citation type="journal article" date="2014" name="Antonie Van Leeuwenhoek">
        <title>Roseivivax atlanticus sp. nov., isolated from surface seawater of the Atlantic Ocean.</title>
        <authorList>
            <person name="Li G."/>
            <person name="Lai Q."/>
            <person name="Liu X."/>
            <person name="Sun F."/>
            <person name="Shao Z."/>
        </authorList>
    </citation>
    <scope>NUCLEOTIDE SEQUENCE [LARGE SCALE GENOMIC DNA]</scope>
    <source>
        <strain evidence="5 6">22II-s10s</strain>
    </source>
</reference>
<dbReference type="SMART" id="SM00100">
    <property type="entry name" value="cNMP"/>
    <property type="match status" value="1"/>
</dbReference>
<dbReference type="PATRIC" id="fig|1317118.6.peg.200"/>
<proteinExistence type="predicted"/>
<dbReference type="InterPro" id="IPR018821">
    <property type="entry name" value="DUF294_put_nucleoTrafse_sb-bd"/>
</dbReference>
<evidence type="ECO:0000313" key="6">
    <source>
        <dbReference type="Proteomes" id="UP000019063"/>
    </source>
</evidence>
<dbReference type="Pfam" id="PF03445">
    <property type="entry name" value="DUF294"/>
    <property type="match status" value="1"/>
</dbReference>
<dbReference type="Pfam" id="PF00571">
    <property type="entry name" value="CBS"/>
    <property type="match status" value="2"/>
</dbReference>
<dbReference type="InterPro" id="IPR043519">
    <property type="entry name" value="NT_sf"/>
</dbReference>
<dbReference type="SUPFAM" id="SSF51206">
    <property type="entry name" value="cAMP-binding domain-like"/>
    <property type="match status" value="1"/>
</dbReference>
<feature type="domain" description="Cyclic nucleotide-binding" evidence="3">
    <location>
        <begin position="17"/>
        <end position="124"/>
    </location>
</feature>
<name>W4HNX2_9RHOB</name>
<dbReference type="eggNOG" id="COG2905">
    <property type="taxonomic scope" value="Bacteria"/>
</dbReference>
<dbReference type="InterPro" id="IPR046342">
    <property type="entry name" value="CBS_dom_sf"/>
</dbReference>
<dbReference type="InterPro" id="IPR005105">
    <property type="entry name" value="GlnD_Uridyltrans_N"/>
</dbReference>
<sequence>MPLSHSELAEFLSQQDPYASLPQATRADLAARMIQRELPAGARVYTFGDRLDGLFIVVSGGIEVRDAHGEQVSLLGPRNSFGERGLARDGLAATTADTTEPTHLLVLPPDAWHALLAAAPAVRRFFDRARPRRTEGADLATSRVAEIMAPAPHVVPPDTPAQEAARRMRAAGISSLCVTEGDRLAGIVTLRDLSGKVLAEGLPGDTPIRTVMTPHPITLEPAALGSDVLHTMMEHGIGHVPICDGARLVGMVTQTDLTRYRASTAADLVGEVAHAPDAEAMARITARIPLLLRQLVGAGTRHEVTTRLVTDVADAATRRLISLAEAELGSPPVPYLWLACGSQGRQEQTGVSDQDNCLVIDDAATEDDMRWFAALAQRVCDGLDRCGYVYCPGDMMASNPRWRQRQSKWRSDFMGWIATPSPEARMLASVMFDLRPIGGDRTLFESLQAETLEAASRNSIFVSHMIANSLTHTPPLGLVRGLALIRSGEHKNTLDLKHSGVVPVTDLARVYALRGRIEPVNTRARLTAARATGTVSDRGGRDLIDAYDVIAEARLAHQVRRIRHGEAPDNYLAPAELSDFDRAHLRDAFVVVKGMQSAVGHGRGMLG</sequence>
<dbReference type="Pfam" id="PF00027">
    <property type="entry name" value="cNMP_binding"/>
    <property type="match status" value="1"/>
</dbReference>
<dbReference type="SUPFAM" id="SSF81301">
    <property type="entry name" value="Nucleotidyltransferase"/>
    <property type="match status" value="1"/>
</dbReference>
<evidence type="ECO:0000259" key="4">
    <source>
        <dbReference type="PROSITE" id="PS51371"/>
    </source>
</evidence>
<gene>
    <name evidence="5" type="ORF">ATO8_00970</name>
</gene>
<evidence type="ECO:0000256" key="1">
    <source>
        <dbReference type="ARBA" id="ARBA00023122"/>
    </source>
</evidence>
<dbReference type="CDD" id="cd04587">
    <property type="entry name" value="CBS_pair_CAP-ED_NT_Pol-beta-like_DUF294_assoc"/>
    <property type="match status" value="1"/>
</dbReference>
<dbReference type="AlphaFoldDB" id="W4HNX2"/>
<dbReference type="Gene3D" id="3.10.580.10">
    <property type="entry name" value="CBS-domain"/>
    <property type="match status" value="1"/>
</dbReference>
<evidence type="ECO:0000256" key="2">
    <source>
        <dbReference type="PROSITE-ProRule" id="PRU00703"/>
    </source>
</evidence>
<dbReference type="InterPro" id="IPR051257">
    <property type="entry name" value="Diverse_CBS-Domain"/>
</dbReference>
<dbReference type="STRING" id="1379903.ATO8_00970"/>
<comment type="caution">
    <text evidence="5">The sequence shown here is derived from an EMBL/GenBank/DDBJ whole genome shotgun (WGS) entry which is preliminary data.</text>
</comment>
<evidence type="ECO:0000313" key="5">
    <source>
        <dbReference type="EMBL" id="ETW14437.1"/>
    </source>
</evidence>
<dbReference type="CDD" id="cd05401">
    <property type="entry name" value="NT_GlnE_GlnD_like"/>
    <property type="match status" value="1"/>
</dbReference>
<protein>
    <submittedName>
        <fullName evidence="5">Nucleotidyltransferase/CBS/cyclic nucleotide-binding domain-containing protein</fullName>
    </submittedName>
</protein>
<dbReference type="RefSeq" id="WP_043841314.1">
    <property type="nucleotide sequence ID" value="NZ_AQQW01000001.1"/>
</dbReference>
<keyword evidence="5" id="KW-0808">Transferase</keyword>
<dbReference type="CDD" id="cd00038">
    <property type="entry name" value="CAP_ED"/>
    <property type="match status" value="1"/>
</dbReference>
<dbReference type="PROSITE" id="PS51371">
    <property type="entry name" value="CBS"/>
    <property type="match status" value="2"/>
</dbReference>
<dbReference type="InterPro" id="IPR014710">
    <property type="entry name" value="RmlC-like_jellyroll"/>
</dbReference>
<feature type="domain" description="CBS" evidence="4">
    <location>
        <begin position="212"/>
        <end position="268"/>
    </location>
</feature>
<dbReference type="InterPro" id="IPR000644">
    <property type="entry name" value="CBS_dom"/>
</dbReference>
<dbReference type="PANTHER" id="PTHR43080:SF2">
    <property type="entry name" value="CBS DOMAIN-CONTAINING PROTEIN"/>
    <property type="match status" value="1"/>
</dbReference>
<dbReference type="InterPro" id="IPR018490">
    <property type="entry name" value="cNMP-bd_dom_sf"/>
</dbReference>
<dbReference type="SUPFAM" id="SSF54631">
    <property type="entry name" value="CBS-domain pair"/>
    <property type="match status" value="1"/>
</dbReference>
<keyword evidence="1 2" id="KW-0129">CBS domain</keyword>